<name>A0AAU7EIZ6_9FLAO</name>
<evidence type="ECO:0000256" key="1">
    <source>
        <dbReference type="SAM" id="Coils"/>
    </source>
</evidence>
<feature type="domain" description="DUF4296" evidence="2">
    <location>
        <begin position="27"/>
        <end position="108"/>
    </location>
</feature>
<keyword evidence="1" id="KW-0175">Coiled coil</keyword>
<accession>A0AAU7EIZ6</accession>
<dbReference type="Proteomes" id="UP001224325">
    <property type="component" value="Chromosome"/>
</dbReference>
<evidence type="ECO:0000313" key="4">
    <source>
        <dbReference type="Proteomes" id="UP001224325"/>
    </source>
</evidence>
<dbReference type="PROSITE" id="PS51257">
    <property type="entry name" value="PROKAR_LIPOPROTEIN"/>
    <property type="match status" value="1"/>
</dbReference>
<sequence>MIKRFIPYLSFVLLVVACNNFGGPKKPNNLISKKMMVNILIDARLMGSATHAYKQKMQERGIEFDSYVFEKYGIDSLQFALSNSYYAYHIKDYEEIYNTISDSLEKLKTVLNERKLEEEEKQKKRVEDSINALKVKDSLDISIKKDTLTEDLLKKKIKEEEGVLINPVSHKNRRSRK</sequence>
<dbReference type="RefSeq" id="WP_308991432.1">
    <property type="nucleotide sequence ID" value="NZ_CP155618.1"/>
</dbReference>
<dbReference type="AlphaFoldDB" id="A0AAU7EIZ6"/>
<evidence type="ECO:0000259" key="2">
    <source>
        <dbReference type="Pfam" id="PF14129"/>
    </source>
</evidence>
<organism evidence="3 4">
    <name type="scientific">Mariniflexile litorale</name>
    <dbReference type="NCBI Taxonomy" id="3045158"/>
    <lineage>
        <taxon>Bacteria</taxon>
        <taxon>Pseudomonadati</taxon>
        <taxon>Bacteroidota</taxon>
        <taxon>Flavobacteriia</taxon>
        <taxon>Flavobacteriales</taxon>
        <taxon>Flavobacteriaceae</taxon>
        <taxon>Mariniflexile</taxon>
    </lineage>
</organism>
<reference evidence="3" key="1">
    <citation type="submission" date="2024-04" db="EMBL/GenBank/DDBJ databases">
        <title>Mariniflexile litorale, isolated from the shallow sediments of the Sea of Japan.</title>
        <authorList>
            <person name="Romanenko L."/>
            <person name="Isaeva M."/>
        </authorList>
    </citation>
    <scope>NUCLEOTIDE SEQUENCE [LARGE SCALE GENOMIC DNA]</scope>
    <source>
        <strain evidence="3">KMM 9835</strain>
    </source>
</reference>
<protein>
    <submittedName>
        <fullName evidence="3">DUF4296 domain-containing protein</fullName>
    </submittedName>
</protein>
<keyword evidence="4" id="KW-1185">Reference proteome</keyword>
<gene>
    <name evidence="3" type="ORF">QLS71_005290</name>
</gene>
<dbReference type="EMBL" id="CP155618">
    <property type="protein sequence ID" value="XBL15431.1"/>
    <property type="molecule type" value="Genomic_DNA"/>
</dbReference>
<evidence type="ECO:0000313" key="3">
    <source>
        <dbReference type="EMBL" id="XBL15431.1"/>
    </source>
</evidence>
<dbReference type="Pfam" id="PF14129">
    <property type="entry name" value="DUF4296"/>
    <property type="match status" value="1"/>
</dbReference>
<proteinExistence type="predicted"/>
<dbReference type="KEGG" id="mlil:QLS71_005290"/>
<feature type="coiled-coil region" evidence="1">
    <location>
        <begin position="104"/>
        <end position="136"/>
    </location>
</feature>
<dbReference type="InterPro" id="IPR025381">
    <property type="entry name" value="DUF4296"/>
</dbReference>